<feature type="domain" description="Isochorismatase-like" evidence="3">
    <location>
        <begin position="70"/>
        <end position="262"/>
    </location>
</feature>
<dbReference type="SUPFAM" id="SSF52499">
    <property type="entry name" value="Isochorismatase-like hydrolases"/>
    <property type="match status" value="1"/>
</dbReference>
<dbReference type="GO" id="GO:0016787">
    <property type="term" value="F:hydrolase activity"/>
    <property type="evidence" value="ECO:0007669"/>
    <property type="project" value="UniProtKB-KW"/>
</dbReference>
<dbReference type="InterPro" id="IPR036380">
    <property type="entry name" value="Isochorismatase-like_sf"/>
</dbReference>
<evidence type="ECO:0000313" key="4">
    <source>
        <dbReference type="EMBL" id="CAE4658968.1"/>
    </source>
</evidence>
<dbReference type="EMBL" id="HBNS01055863">
    <property type="protein sequence ID" value="CAE4658968.1"/>
    <property type="molecule type" value="Transcribed_RNA"/>
</dbReference>
<dbReference type="CDD" id="cd00431">
    <property type="entry name" value="cysteine_hydrolases"/>
    <property type="match status" value="1"/>
</dbReference>
<proteinExistence type="inferred from homology"/>
<dbReference type="AlphaFoldDB" id="A0A7S4T0M9"/>
<organism evidence="4">
    <name type="scientific">Ditylum brightwellii</name>
    <dbReference type="NCBI Taxonomy" id="49249"/>
    <lineage>
        <taxon>Eukaryota</taxon>
        <taxon>Sar</taxon>
        <taxon>Stramenopiles</taxon>
        <taxon>Ochrophyta</taxon>
        <taxon>Bacillariophyta</taxon>
        <taxon>Mediophyceae</taxon>
        <taxon>Lithodesmiophycidae</taxon>
        <taxon>Lithodesmiales</taxon>
        <taxon>Lithodesmiaceae</taxon>
        <taxon>Ditylum</taxon>
    </lineage>
</organism>
<gene>
    <name evidence="4" type="ORF">DBRI00130_LOCUS40343</name>
</gene>
<protein>
    <recommendedName>
        <fullName evidence="3">Isochorismatase-like domain-containing protein</fullName>
    </recommendedName>
</protein>
<dbReference type="InterPro" id="IPR050272">
    <property type="entry name" value="Isochorismatase-like_hydrls"/>
</dbReference>
<evidence type="ECO:0000259" key="3">
    <source>
        <dbReference type="Pfam" id="PF00857"/>
    </source>
</evidence>
<evidence type="ECO:0000256" key="2">
    <source>
        <dbReference type="ARBA" id="ARBA00022801"/>
    </source>
</evidence>
<comment type="similarity">
    <text evidence="1">Belongs to the isochorismatase family.</text>
</comment>
<sequence length="269" mass="29730">MGRYSLRKHSIKLGEVDAEELRNLPYVQKENSGRNAALKAAVKKSTKNASDGDSDTDSEFSLVSVELSTTAVILIEFQHEFAGEGGEFYSNCKPCMDKYQVLENAEALMKQAREAGCKIIHVPIAFTEKYKEIDEKFIGKKEDSRYGVLDEIADHEAFQESGGSADFIDSMKPVDGDLICAKKGLCAFFGTDLGDLLEKNGIDTIILAGFLTNCCIESTMRTAYEKGYKVITLFDCCCAASIDAHESSFKHSFEMFSIRTTSNLVEFSS</sequence>
<evidence type="ECO:0000256" key="1">
    <source>
        <dbReference type="ARBA" id="ARBA00006336"/>
    </source>
</evidence>
<dbReference type="Pfam" id="PF00857">
    <property type="entry name" value="Isochorismatase"/>
    <property type="match status" value="1"/>
</dbReference>
<dbReference type="Gene3D" id="3.40.50.850">
    <property type="entry name" value="Isochorismatase-like"/>
    <property type="match status" value="1"/>
</dbReference>
<accession>A0A7S4T0M9</accession>
<name>A0A7S4T0M9_9STRA</name>
<dbReference type="InterPro" id="IPR000868">
    <property type="entry name" value="Isochorismatase-like_dom"/>
</dbReference>
<dbReference type="PANTHER" id="PTHR43540">
    <property type="entry name" value="PEROXYUREIDOACRYLATE/UREIDOACRYLATE AMIDOHYDROLASE-RELATED"/>
    <property type="match status" value="1"/>
</dbReference>
<keyword evidence="2" id="KW-0378">Hydrolase</keyword>
<dbReference type="PANTHER" id="PTHR43540:SF16">
    <property type="entry name" value="ISOCHORISMATASE-LIKE DOMAIN-CONTAINING PROTEIN"/>
    <property type="match status" value="1"/>
</dbReference>
<reference evidence="4" key="1">
    <citation type="submission" date="2021-01" db="EMBL/GenBank/DDBJ databases">
        <authorList>
            <person name="Corre E."/>
            <person name="Pelletier E."/>
            <person name="Niang G."/>
            <person name="Scheremetjew M."/>
            <person name="Finn R."/>
            <person name="Kale V."/>
            <person name="Holt S."/>
            <person name="Cochrane G."/>
            <person name="Meng A."/>
            <person name="Brown T."/>
            <person name="Cohen L."/>
        </authorList>
    </citation>
    <scope>NUCLEOTIDE SEQUENCE</scope>
    <source>
        <strain evidence="4">GSO104</strain>
    </source>
</reference>